<dbReference type="SMART" id="SM00388">
    <property type="entry name" value="HisKA"/>
    <property type="match status" value="1"/>
</dbReference>
<sequence>DHMTQGVSVVDKNMCLVAWNNQYLKLFGYPKDLVYVGCPIADLIRYNAERGECGPGSVEEHVRKRLHWMKVGSAHEFERIRKDGRVIQMRGNPIAGGGFVTTFADITAFRANEAVLEARVKDRTQQLADALTEQQLAREQADMANMSKSRFIAAASHDLLQPMHAARLFSTVLEQSISTEEDRQTLQQLDRALYGAESMLSALLDI</sequence>
<evidence type="ECO:0000256" key="1">
    <source>
        <dbReference type="ARBA" id="ARBA00000085"/>
    </source>
</evidence>
<reference evidence="6 7" key="1">
    <citation type="submission" date="2018-10" db="EMBL/GenBank/DDBJ databases">
        <title>GWAS and RNA-Seq identify cryptic mechanisms of antimicrobial resistance in Acinetobacter baumannii.</title>
        <authorList>
            <person name="Sahl J.W."/>
        </authorList>
    </citation>
    <scope>NUCLEOTIDE SEQUENCE [LARGE SCALE GENOMIC DNA]</scope>
    <source>
        <strain evidence="6 7">TG28175</strain>
    </source>
</reference>
<dbReference type="Pfam" id="PF12860">
    <property type="entry name" value="PAS_7"/>
    <property type="match status" value="1"/>
</dbReference>
<dbReference type="SUPFAM" id="SSF55785">
    <property type="entry name" value="PYP-like sensor domain (PAS domain)"/>
    <property type="match status" value="1"/>
</dbReference>
<dbReference type="Gene3D" id="3.30.450.20">
    <property type="entry name" value="PAS domain"/>
    <property type="match status" value="1"/>
</dbReference>
<dbReference type="InterPro" id="IPR035965">
    <property type="entry name" value="PAS-like_dom_sf"/>
</dbReference>
<evidence type="ECO:0000313" key="6">
    <source>
        <dbReference type="EMBL" id="RSR25870.1"/>
    </source>
</evidence>
<dbReference type="CDD" id="cd00082">
    <property type="entry name" value="HisKA"/>
    <property type="match status" value="1"/>
</dbReference>
<dbReference type="GO" id="GO:0000155">
    <property type="term" value="F:phosphorelay sensor kinase activity"/>
    <property type="evidence" value="ECO:0007669"/>
    <property type="project" value="InterPro"/>
</dbReference>
<dbReference type="EMBL" id="RFDI01002190">
    <property type="protein sequence ID" value="RSR25870.1"/>
    <property type="molecule type" value="Genomic_DNA"/>
</dbReference>
<evidence type="ECO:0000259" key="5">
    <source>
        <dbReference type="SMART" id="SM00388"/>
    </source>
</evidence>
<proteinExistence type="predicted"/>
<dbReference type="Gene3D" id="1.10.287.130">
    <property type="match status" value="1"/>
</dbReference>
<dbReference type="InterPro" id="IPR036097">
    <property type="entry name" value="HisK_dim/P_sf"/>
</dbReference>
<dbReference type="Pfam" id="PF00512">
    <property type="entry name" value="HisKA"/>
    <property type="match status" value="1"/>
</dbReference>
<dbReference type="SUPFAM" id="SSF47384">
    <property type="entry name" value="Homodimeric domain of signal transducing histidine kinase"/>
    <property type="match status" value="1"/>
</dbReference>
<comment type="catalytic activity">
    <reaction evidence="1">
        <text>ATP + protein L-histidine = ADP + protein N-phospho-L-histidine.</text>
        <dbReference type="EC" id="2.7.13.3"/>
    </reaction>
</comment>
<name>A0A3R9RVZ0_ACIBA</name>
<accession>A0A3R9RVZ0</accession>
<keyword evidence="3" id="KW-0808">Transferase</keyword>
<dbReference type="EC" id="2.7.13.3" evidence="2"/>
<dbReference type="PANTHER" id="PTHR43047">
    <property type="entry name" value="TWO-COMPONENT HISTIDINE PROTEIN KINASE"/>
    <property type="match status" value="1"/>
</dbReference>
<feature type="domain" description="Signal transduction histidine kinase dimerisation/phosphoacceptor" evidence="5">
    <location>
        <begin position="147"/>
        <end position="206"/>
    </location>
</feature>
<dbReference type="Proteomes" id="UP000280073">
    <property type="component" value="Unassembled WGS sequence"/>
</dbReference>
<dbReference type="AlphaFoldDB" id="A0A3R9RVZ0"/>
<keyword evidence="4" id="KW-0418">Kinase</keyword>
<dbReference type="CDD" id="cd00130">
    <property type="entry name" value="PAS"/>
    <property type="match status" value="1"/>
</dbReference>
<dbReference type="GO" id="GO:0005886">
    <property type="term" value="C:plasma membrane"/>
    <property type="evidence" value="ECO:0007669"/>
    <property type="project" value="TreeGrafter"/>
</dbReference>
<comment type="caution">
    <text evidence="6">The sequence shown here is derived from an EMBL/GenBank/DDBJ whole genome shotgun (WGS) entry which is preliminary data.</text>
</comment>
<evidence type="ECO:0000256" key="2">
    <source>
        <dbReference type="ARBA" id="ARBA00012438"/>
    </source>
</evidence>
<evidence type="ECO:0000256" key="3">
    <source>
        <dbReference type="ARBA" id="ARBA00022679"/>
    </source>
</evidence>
<dbReference type="PANTHER" id="PTHR43047:SF9">
    <property type="entry name" value="HISTIDINE KINASE"/>
    <property type="match status" value="1"/>
</dbReference>
<evidence type="ECO:0000256" key="4">
    <source>
        <dbReference type="ARBA" id="ARBA00022777"/>
    </source>
</evidence>
<evidence type="ECO:0000313" key="7">
    <source>
        <dbReference type="Proteomes" id="UP000280073"/>
    </source>
</evidence>
<protein>
    <recommendedName>
        <fullName evidence="2">histidine kinase</fullName>
        <ecNumber evidence="2">2.7.13.3</ecNumber>
    </recommendedName>
</protein>
<gene>
    <name evidence="6" type="ORF">EA686_26490</name>
</gene>
<dbReference type="GO" id="GO:0009927">
    <property type="term" value="F:histidine phosphotransfer kinase activity"/>
    <property type="evidence" value="ECO:0007669"/>
    <property type="project" value="TreeGrafter"/>
</dbReference>
<organism evidence="6 7">
    <name type="scientific">Acinetobacter baumannii</name>
    <dbReference type="NCBI Taxonomy" id="470"/>
    <lineage>
        <taxon>Bacteria</taxon>
        <taxon>Pseudomonadati</taxon>
        <taxon>Pseudomonadota</taxon>
        <taxon>Gammaproteobacteria</taxon>
        <taxon>Moraxellales</taxon>
        <taxon>Moraxellaceae</taxon>
        <taxon>Acinetobacter</taxon>
        <taxon>Acinetobacter calcoaceticus/baumannii complex</taxon>
    </lineage>
</organism>
<feature type="non-terminal residue" evidence="6">
    <location>
        <position position="1"/>
    </location>
</feature>
<dbReference type="InterPro" id="IPR000014">
    <property type="entry name" value="PAS"/>
</dbReference>
<dbReference type="InterPro" id="IPR003661">
    <property type="entry name" value="HisK_dim/P_dom"/>
</dbReference>
<feature type="non-terminal residue" evidence="6">
    <location>
        <position position="206"/>
    </location>
</feature>